<evidence type="ECO:0000313" key="2">
    <source>
        <dbReference type="Proteomes" id="UP000014420"/>
    </source>
</evidence>
<reference evidence="1 2" key="1">
    <citation type="journal article" date="2014" name="Virol. J.">
        <title>The genome and proteome of Serratia bacteriophage ? which forms unstable lysogens.</title>
        <authorList>
            <person name="Denyes J.M."/>
            <person name="Krell P.J."/>
            <person name="Manderville R.A."/>
            <person name="Ackermann H.W."/>
            <person name="She Y.M."/>
            <person name="Kropinski A.M."/>
        </authorList>
    </citation>
    <scope>NUCLEOTIDE SEQUENCE [LARGE SCALE GENOMIC DNA]</scope>
</reference>
<dbReference type="Proteomes" id="UP000014420">
    <property type="component" value="Segment"/>
</dbReference>
<name>R9W097_9CAUD</name>
<dbReference type="RefSeq" id="YP_008130334.1">
    <property type="nucleotide sequence ID" value="NC_021563.1"/>
</dbReference>
<proteinExistence type="predicted"/>
<sequence>MASISLKVSGLEPMKKLVELLADNYSLLPASIQEAISELYAEERTCWDVDHFMRLGVDSANIKVIVDGLEMSKIIAIYPDESELMRIGDGVHKFATLQVINAATGEPICGVANGDKA</sequence>
<dbReference type="GeneID" id="15957267"/>
<protein>
    <submittedName>
        <fullName evidence="1">Uncharacterized protein</fullName>
    </submittedName>
</protein>
<dbReference type="KEGG" id="vg:15957267"/>
<keyword evidence="2" id="KW-1185">Reference proteome</keyword>
<dbReference type="EMBL" id="KC460990">
    <property type="protein sequence ID" value="AGN89487.1"/>
    <property type="molecule type" value="Genomic_DNA"/>
</dbReference>
<accession>R9W097</accession>
<gene>
    <name evidence="1" type="ORF">Eta_0041</name>
</gene>
<evidence type="ECO:0000313" key="1">
    <source>
        <dbReference type="EMBL" id="AGN89487.1"/>
    </source>
</evidence>
<organism evidence="1 2">
    <name type="scientific">Serratia phage Eta</name>
    <dbReference type="NCBI Taxonomy" id="1282995"/>
    <lineage>
        <taxon>Viruses</taxon>
        <taxon>Duplodnaviria</taxon>
        <taxon>Heunggongvirae</taxon>
        <taxon>Uroviricota</taxon>
        <taxon>Caudoviricetes</taxon>
        <taxon>Sarkviridae</taxon>
        <taxon>Seretavirus</taxon>
        <taxon>Seretavirus eta</taxon>
    </lineage>
</organism>